<feature type="compositionally biased region" description="Polar residues" evidence="2">
    <location>
        <begin position="491"/>
        <end position="500"/>
    </location>
</feature>
<dbReference type="Pfam" id="PF25597">
    <property type="entry name" value="SH3_retrovirus"/>
    <property type="match status" value="1"/>
</dbReference>
<evidence type="ECO:0000313" key="4">
    <source>
        <dbReference type="EMBL" id="GAU19660.1"/>
    </source>
</evidence>
<feature type="compositionally biased region" description="Acidic residues" evidence="2">
    <location>
        <begin position="501"/>
        <end position="523"/>
    </location>
</feature>
<protein>
    <recommendedName>
        <fullName evidence="3">CCHC-type domain-containing protein</fullName>
    </recommendedName>
</protein>
<keyword evidence="1" id="KW-0862">Zinc</keyword>
<dbReference type="InterPro" id="IPR013103">
    <property type="entry name" value="RVT_2"/>
</dbReference>
<feature type="region of interest" description="Disordered" evidence="2">
    <location>
        <begin position="478"/>
        <end position="537"/>
    </location>
</feature>
<dbReference type="InterPro" id="IPR054722">
    <property type="entry name" value="PolX-like_BBD"/>
</dbReference>
<dbReference type="PROSITE" id="PS50158">
    <property type="entry name" value="ZF_CCHC"/>
    <property type="match status" value="1"/>
</dbReference>
<dbReference type="GO" id="GO:0003676">
    <property type="term" value="F:nucleic acid binding"/>
    <property type="evidence" value="ECO:0007669"/>
    <property type="project" value="InterPro"/>
</dbReference>
<dbReference type="InterPro" id="IPR036875">
    <property type="entry name" value="Znf_CCHC_sf"/>
</dbReference>
<dbReference type="Pfam" id="PF13976">
    <property type="entry name" value="gag_pre-integrs"/>
    <property type="match status" value="1"/>
</dbReference>
<dbReference type="Proteomes" id="UP000242715">
    <property type="component" value="Unassembled WGS sequence"/>
</dbReference>
<dbReference type="GO" id="GO:0008270">
    <property type="term" value="F:zinc ion binding"/>
    <property type="evidence" value="ECO:0007669"/>
    <property type="project" value="UniProtKB-KW"/>
</dbReference>
<dbReference type="OrthoDB" id="1432157at2759"/>
<dbReference type="Pfam" id="PF22936">
    <property type="entry name" value="Pol_BBD"/>
    <property type="match status" value="1"/>
</dbReference>
<keyword evidence="1" id="KW-0479">Metal-binding</keyword>
<reference evidence="5" key="1">
    <citation type="journal article" date="2017" name="Front. Plant Sci.">
        <title>Climate Clever Clovers: New Paradigm to Reduce the Environmental Footprint of Ruminants by Breeding Low Methanogenic Forages Utilizing Haplotype Variation.</title>
        <authorList>
            <person name="Kaur P."/>
            <person name="Appels R."/>
            <person name="Bayer P.E."/>
            <person name="Keeble-Gagnere G."/>
            <person name="Wang J."/>
            <person name="Hirakawa H."/>
            <person name="Shirasawa K."/>
            <person name="Vercoe P."/>
            <person name="Stefanova K."/>
            <person name="Durmic Z."/>
            <person name="Nichols P."/>
            <person name="Revell C."/>
            <person name="Isobe S.N."/>
            <person name="Edwards D."/>
            <person name="Erskine W."/>
        </authorList>
    </citation>
    <scope>NUCLEOTIDE SEQUENCE [LARGE SCALE GENOMIC DNA]</scope>
    <source>
        <strain evidence="5">cv. Daliak</strain>
    </source>
</reference>
<dbReference type="Gene3D" id="4.10.60.10">
    <property type="entry name" value="Zinc finger, CCHC-type"/>
    <property type="match status" value="1"/>
</dbReference>
<dbReference type="EMBL" id="DF973201">
    <property type="protein sequence ID" value="GAU19660.1"/>
    <property type="molecule type" value="Genomic_DNA"/>
</dbReference>
<dbReference type="SMART" id="SM00343">
    <property type="entry name" value="ZnF_C2HC"/>
    <property type="match status" value="1"/>
</dbReference>
<dbReference type="Pfam" id="PF14223">
    <property type="entry name" value="Retrotran_gag_2"/>
    <property type="match status" value="1"/>
</dbReference>
<keyword evidence="5" id="KW-1185">Reference proteome</keyword>
<feature type="region of interest" description="Disordered" evidence="2">
    <location>
        <begin position="1"/>
        <end position="33"/>
    </location>
</feature>
<gene>
    <name evidence="4" type="ORF">TSUD_185760</name>
</gene>
<evidence type="ECO:0000313" key="5">
    <source>
        <dbReference type="Proteomes" id="UP000242715"/>
    </source>
</evidence>
<dbReference type="InterPro" id="IPR001878">
    <property type="entry name" value="Znf_CCHC"/>
</dbReference>
<accession>A0A2Z6M427</accession>
<evidence type="ECO:0000256" key="2">
    <source>
        <dbReference type="SAM" id="MobiDB-lite"/>
    </source>
</evidence>
<keyword evidence="1" id="KW-0863">Zinc-finger</keyword>
<dbReference type="Pfam" id="PF07727">
    <property type="entry name" value="RVT_2"/>
    <property type="match status" value="1"/>
</dbReference>
<name>A0A2Z6M427_TRISU</name>
<proteinExistence type="predicted"/>
<dbReference type="SUPFAM" id="SSF57756">
    <property type="entry name" value="Retrovirus zinc finger-like domains"/>
    <property type="match status" value="1"/>
</dbReference>
<dbReference type="PANTHER" id="PTHR11439:SF483">
    <property type="entry name" value="PEPTIDE SYNTHASE GLIP-LIKE, PUTATIVE (AFU_ORTHOLOGUE AFUA_3G12920)-RELATED"/>
    <property type="match status" value="1"/>
</dbReference>
<dbReference type="InterPro" id="IPR057670">
    <property type="entry name" value="SH3_retrovirus"/>
</dbReference>
<feature type="compositionally biased region" description="Polar residues" evidence="2">
    <location>
        <begin position="11"/>
        <end position="20"/>
    </location>
</feature>
<sequence length="826" mass="94335">MSHRRGGECNGRTTASGNRKQTPRLEAMRRKYQGSTKVKRAQLQSLRREFEVLAMGEIETVNEYFARTLSIANRMTSQGERMEETVVVEKILRFMPSRFNYVVCSIEEANDVTSLTIDGLQSSLLVHEGRMKNQKDQSDEQALKIAASGRGTWRGRGRNTTARGRGRGRISKEQVQCYKCHKFGHYQNECPEWDKANYVETHDNEEMLLMADSNSTNNNTREEIWYLDSESVKLGNDSKMVVMGKGNVKLMIEGRIHVITDVYYIPSLRSNLLSVDQLQQKNLTIVFKNDMCQVIHNEKGLIFTTQITANRMYIVFASVVLTKCLQVRRVDESHLWHHIYVHLNMKGLKTLSKNNMVKGLPELKDMEGQCGDCLAGKQHRDSFPKKASWRASQKLELVHSDICGPITPGSNAGNIYKQKETRKSTTCVLLGVSEESKAYKLYNPVEKMIIVSRDVVFEEQKGWNWDKKMTSVSTDQAIDFEESNDREIENETVNAGNDTPAQDEENQQDETEVVEESDYDSDNDGQQSRVRRPPSYLRDYVTNLDDKEAGNVAQETDDVIQNYALFSSNGDPTTYEEASKLEIWKKAMESEMDSIKKYDTWEFTDIPQGIKPIGSAFLHGELAEDVYVEQPLGCHSGEKNQVYKLKKALYGLKQAPIAWQTQQGIFIHQNKYASDILSIFGMVDCNKTCSPIVPGCKLVKDEKGKTENATHYKQMIGSLMYLLATKPDLTYSVCLVARYMGRPTEMHYATVKRILRYVKGTLNYGIWYKATNEDKLSLIGWTDSDYAEDHDDRKSTSGYVFTIGTYVISWKIKAHRCEISLPWRFG</sequence>
<evidence type="ECO:0000256" key="1">
    <source>
        <dbReference type="PROSITE-ProRule" id="PRU00047"/>
    </source>
</evidence>
<dbReference type="InterPro" id="IPR025724">
    <property type="entry name" value="GAG-pre-integrase_dom"/>
</dbReference>
<feature type="domain" description="CCHC-type" evidence="3">
    <location>
        <begin position="177"/>
        <end position="192"/>
    </location>
</feature>
<dbReference type="AlphaFoldDB" id="A0A2Z6M427"/>
<dbReference type="PANTHER" id="PTHR11439">
    <property type="entry name" value="GAG-POL-RELATED RETROTRANSPOSON"/>
    <property type="match status" value="1"/>
</dbReference>
<evidence type="ECO:0000259" key="3">
    <source>
        <dbReference type="PROSITE" id="PS50158"/>
    </source>
</evidence>
<organism evidence="4 5">
    <name type="scientific">Trifolium subterraneum</name>
    <name type="common">Subterranean clover</name>
    <dbReference type="NCBI Taxonomy" id="3900"/>
    <lineage>
        <taxon>Eukaryota</taxon>
        <taxon>Viridiplantae</taxon>
        <taxon>Streptophyta</taxon>
        <taxon>Embryophyta</taxon>
        <taxon>Tracheophyta</taxon>
        <taxon>Spermatophyta</taxon>
        <taxon>Magnoliopsida</taxon>
        <taxon>eudicotyledons</taxon>
        <taxon>Gunneridae</taxon>
        <taxon>Pentapetalae</taxon>
        <taxon>rosids</taxon>
        <taxon>fabids</taxon>
        <taxon>Fabales</taxon>
        <taxon>Fabaceae</taxon>
        <taxon>Papilionoideae</taxon>
        <taxon>50 kb inversion clade</taxon>
        <taxon>NPAAA clade</taxon>
        <taxon>Hologalegina</taxon>
        <taxon>IRL clade</taxon>
        <taxon>Trifolieae</taxon>
        <taxon>Trifolium</taxon>
    </lineage>
</organism>